<reference evidence="1" key="2">
    <citation type="submission" date="2020-09" db="EMBL/GenBank/DDBJ databases">
        <authorList>
            <person name="Sun Q."/>
            <person name="Ohkuma M."/>
        </authorList>
    </citation>
    <scope>NUCLEOTIDE SEQUENCE</scope>
    <source>
        <strain evidence="1">JCM 19831</strain>
    </source>
</reference>
<dbReference type="InterPro" id="IPR002347">
    <property type="entry name" value="SDR_fam"/>
</dbReference>
<dbReference type="Gene3D" id="3.40.50.720">
    <property type="entry name" value="NAD(P)-binding Rossmann-like Domain"/>
    <property type="match status" value="1"/>
</dbReference>
<evidence type="ECO:0000313" key="1">
    <source>
        <dbReference type="EMBL" id="GGM88492.1"/>
    </source>
</evidence>
<dbReference type="PANTHER" id="PTHR42820">
    <property type="entry name" value="SHORT-CHAIN DEHYDROGENASE REDUCTASE"/>
    <property type="match status" value="1"/>
</dbReference>
<dbReference type="AlphaFoldDB" id="A0A917UF52"/>
<dbReference type="Proteomes" id="UP000642070">
    <property type="component" value="Unassembled WGS sequence"/>
</dbReference>
<dbReference type="PRINTS" id="PR00081">
    <property type="entry name" value="GDHRDH"/>
</dbReference>
<dbReference type="EMBL" id="BMPI01000119">
    <property type="protein sequence ID" value="GGM88492.1"/>
    <property type="molecule type" value="Genomic_DNA"/>
</dbReference>
<dbReference type="SUPFAM" id="SSF51735">
    <property type="entry name" value="NAD(P)-binding Rossmann-fold domains"/>
    <property type="match status" value="1"/>
</dbReference>
<gene>
    <name evidence="1" type="ORF">GCM10007977_108120</name>
</gene>
<dbReference type="PANTHER" id="PTHR42820:SF1">
    <property type="entry name" value="SHORT-CHAIN DEHYDROGENASE_REDUCTASE FAMILY PROTEIN"/>
    <property type="match status" value="1"/>
</dbReference>
<protein>
    <submittedName>
        <fullName evidence="1">Uncharacterized protein</fullName>
    </submittedName>
</protein>
<reference evidence="1" key="1">
    <citation type="journal article" date="2014" name="Int. J. Syst. Evol. Microbiol.">
        <title>Complete genome sequence of Corynebacterium casei LMG S-19264T (=DSM 44701T), isolated from a smear-ripened cheese.</title>
        <authorList>
            <consortium name="US DOE Joint Genome Institute (JGI-PGF)"/>
            <person name="Walter F."/>
            <person name="Albersmeier A."/>
            <person name="Kalinowski J."/>
            <person name="Ruckert C."/>
        </authorList>
    </citation>
    <scope>NUCLEOTIDE SEQUENCE</scope>
    <source>
        <strain evidence="1">JCM 19831</strain>
    </source>
</reference>
<dbReference type="Pfam" id="PF00106">
    <property type="entry name" value="adh_short"/>
    <property type="match status" value="1"/>
</dbReference>
<proteinExistence type="predicted"/>
<dbReference type="RefSeq" id="WP_190257939.1">
    <property type="nucleotide sequence ID" value="NZ_BMPI01000119.1"/>
</dbReference>
<sequence>MPAVAVTAAGAGIGRAVVELFAERGYGVVAVDADKEARAALAGDRVVTLAGDVADQATNAEMVRLAVAAYGRLDAAVLNTGAGGAPPLEDAAAAAALDAIHAVNVRGAALGIGAAGASRPR</sequence>
<dbReference type="InterPro" id="IPR036291">
    <property type="entry name" value="NAD(P)-bd_dom_sf"/>
</dbReference>
<evidence type="ECO:0000313" key="2">
    <source>
        <dbReference type="Proteomes" id="UP000642070"/>
    </source>
</evidence>
<name>A0A917UF52_9ACTN</name>
<comment type="caution">
    <text evidence="1">The sequence shown here is derived from an EMBL/GenBank/DDBJ whole genome shotgun (WGS) entry which is preliminary data.</text>
</comment>
<accession>A0A917UF52</accession>
<organism evidence="1 2">
    <name type="scientific">Dactylosporangium sucinum</name>
    <dbReference type="NCBI Taxonomy" id="1424081"/>
    <lineage>
        <taxon>Bacteria</taxon>
        <taxon>Bacillati</taxon>
        <taxon>Actinomycetota</taxon>
        <taxon>Actinomycetes</taxon>
        <taxon>Micromonosporales</taxon>
        <taxon>Micromonosporaceae</taxon>
        <taxon>Dactylosporangium</taxon>
    </lineage>
</organism>
<keyword evidence="2" id="KW-1185">Reference proteome</keyword>